<dbReference type="GO" id="GO:0042277">
    <property type="term" value="F:peptide binding"/>
    <property type="evidence" value="ECO:0007669"/>
    <property type="project" value="InterPro"/>
</dbReference>
<protein>
    <submittedName>
        <fullName evidence="8">Chaperone SurA</fullName>
        <ecNumber evidence="8">5.2.1.8</ecNumber>
    </submittedName>
</protein>
<comment type="caution">
    <text evidence="8">The sequence shown here is derived from an EMBL/GenBank/DDBJ whole genome shotgun (WGS) entry which is preliminary data.</text>
</comment>
<dbReference type="InterPro" id="IPR000297">
    <property type="entry name" value="PPIase_PpiC"/>
</dbReference>
<dbReference type="PROSITE" id="PS50198">
    <property type="entry name" value="PPIC_PPIASE_2"/>
    <property type="match status" value="2"/>
</dbReference>
<dbReference type="SUPFAM" id="SSF54534">
    <property type="entry name" value="FKBP-like"/>
    <property type="match status" value="2"/>
</dbReference>
<evidence type="ECO:0000256" key="3">
    <source>
        <dbReference type="ARBA" id="ARBA00022764"/>
    </source>
</evidence>
<gene>
    <name evidence="8" type="primary">surA_12</name>
    <name evidence="8" type="ORF">GALL_349320</name>
</gene>
<evidence type="ECO:0000256" key="4">
    <source>
        <dbReference type="ARBA" id="ARBA00023110"/>
    </source>
</evidence>
<sequence>MKSLRFLFLACLLLGTAAQAQTAKPDKPILADRIVAVVNDEAITLNELNARLTSVERQLRTQGTPLPPHEVLEKQVLERMVMDDIQLQYAKETSTQVDDGQLDAALQRIATANHLSLPEFRAALEKDGVTWAKFREEIRDEMIITKLREREVDSRITVSDGEVDNYLASPEYAAGANEELNLSHILLRVPEQASPEQLASIHARAEQALAQIKRGDDFARVAASYSDAPDALSGGAIGFRPLNRLPSLYVEAAAKLQPGEVSGIVRSPAGFHIVKLIARRGGALQEKTVVQTHARHILIKVNELVSDADAKRKLLDIRERLEHGADFAELARLYSNDLSAAKGGDLGWLYPGDTVPEFQRAMDALKINEISQPVRTQFGWHLIQVLGRRVEDVSPERKRQLARQALRERKSDEAYEDWLRQMRDRAYVEYRLDDK</sequence>
<dbReference type="HAMAP" id="MF_01183">
    <property type="entry name" value="Chaperone_SurA"/>
    <property type="match status" value="1"/>
</dbReference>
<dbReference type="Gene3D" id="3.10.50.40">
    <property type="match status" value="2"/>
</dbReference>
<dbReference type="InterPro" id="IPR023034">
    <property type="entry name" value="PPIase_SurA"/>
</dbReference>
<proteinExistence type="inferred from homology"/>
<dbReference type="GO" id="GO:0006457">
    <property type="term" value="P:protein folding"/>
    <property type="evidence" value="ECO:0007669"/>
    <property type="project" value="InterPro"/>
</dbReference>
<dbReference type="Pfam" id="PF13616">
    <property type="entry name" value="Rotamase_3"/>
    <property type="match status" value="1"/>
</dbReference>
<dbReference type="SUPFAM" id="SSF109998">
    <property type="entry name" value="Triger factor/SurA peptide-binding domain-like"/>
    <property type="match status" value="1"/>
</dbReference>
<dbReference type="InterPro" id="IPR050280">
    <property type="entry name" value="OMP_Chaperone_SurA"/>
</dbReference>
<dbReference type="InterPro" id="IPR015391">
    <property type="entry name" value="SurA_N"/>
</dbReference>
<feature type="domain" description="PpiC" evidence="7">
    <location>
        <begin position="289"/>
        <end position="387"/>
    </location>
</feature>
<keyword evidence="6 8" id="KW-0413">Isomerase</keyword>
<dbReference type="InterPro" id="IPR027304">
    <property type="entry name" value="Trigger_fact/SurA_dom_sf"/>
</dbReference>
<keyword evidence="4" id="KW-0697">Rotamase</keyword>
<evidence type="ECO:0000313" key="8">
    <source>
        <dbReference type="EMBL" id="OIQ83273.1"/>
    </source>
</evidence>
<dbReference type="GO" id="GO:0030288">
    <property type="term" value="C:outer membrane-bounded periplasmic space"/>
    <property type="evidence" value="ECO:0007669"/>
    <property type="project" value="InterPro"/>
</dbReference>
<accession>A0A1J5QIA4</accession>
<dbReference type="Gene3D" id="1.10.4030.10">
    <property type="entry name" value="Porin chaperone SurA, peptide-binding domain"/>
    <property type="match status" value="1"/>
</dbReference>
<evidence type="ECO:0000256" key="6">
    <source>
        <dbReference type="ARBA" id="ARBA00023235"/>
    </source>
</evidence>
<evidence type="ECO:0000256" key="2">
    <source>
        <dbReference type="ARBA" id="ARBA00022737"/>
    </source>
</evidence>
<dbReference type="GO" id="GO:0043165">
    <property type="term" value="P:Gram-negative-bacterium-type cell outer membrane assembly"/>
    <property type="evidence" value="ECO:0007669"/>
    <property type="project" value="InterPro"/>
</dbReference>
<keyword evidence="5" id="KW-0143">Chaperone</keyword>
<dbReference type="Pfam" id="PF00639">
    <property type="entry name" value="Rotamase"/>
    <property type="match status" value="1"/>
</dbReference>
<evidence type="ECO:0000259" key="7">
    <source>
        <dbReference type="PROSITE" id="PS50198"/>
    </source>
</evidence>
<dbReference type="GO" id="GO:0050821">
    <property type="term" value="P:protein stabilization"/>
    <property type="evidence" value="ECO:0007669"/>
    <property type="project" value="InterPro"/>
</dbReference>
<dbReference type="Pfam" id="PF09312">
    <property type="entry name" value="SurA_N"/>
    <property type="match status" value="1"/>
</dbReference>
<dbReference type="EMBL" id="MLJW01000718">
    <property type="protein sequence ID" value="OIQ83273.1"/>
    <property type="molecule type" value="Genomic_DNA"/>
</dbReference>
<evidence type="ECO:0000256" key="5">
    <source>
        <dbReference type="ARBA" id="ARBA00023186"/>
    </source>
</evidence>
<name>A0A1J5QIA4_9ZZZZ</name>
<keyword evidence="1" id="KW-0732">Signal</keyword>
<dbReference type="PROSITE" id="PS01096">
    <property type="entry name" value="PPIC_PPIASE_1"/>
    <property type="match status" value="1"/>
</dbReference>
<dbReference type="GO" id="GO:0003755">
    <property type="term" value="F:peptidyl-prolyl cis-trans isomerase activity"/>
    <property type="evidence" value="ECO:0007669"/>
    <property type="project" value="UniProtKB-KW"/>
</dbReference>
<feature type="domain" description="PpiC" evidence="7">
    <location>
        <begin position="177"/>
        <end position="278"/>
    </location>
</feature>
<keyword evidence="2" id="KW-0677">Repeat</keyword>
<dbReference type="GO" id="GO:0051082">
    <property type="term" value="F:unfolded protein binding"/>
    <property type="evidence" value="ECO:0007669"/>
    <property type="project" value="InterPro"/>
</dbReference>
<dbReference type="PANTHER" id="PTHR47637:SF1">
    <property type="entry name" value="CHAPERONE SURA"/>
    <property type="match status" value="1"/>
</dbReference>
<dbReference type="InterPro" id="IPR046357">
    <property type="entry name" value="PPIase_dom_sf"/>
</dbReference>
<dbReference type="PANTHER" id="PTHR47637">
    <property type="entry name" value="CHAPERONE SURA"/>
    <property type="match status" value="1"/>
</dbReference>
<organism evidence="8">
    <name type="scientific">mine drainage metagenome</name>
    <dbReference type="NCBI Taxonomy" id="410659"/>
    <lineage>
        <taxon>unclassified sequences</taxon>
        <taxon>metagenomes</taxon>
        <taxon>ecological metagenomes</taxon>
    </lineage>
</organism>
<evidence type="ECO:0000256" key="1">
    <source>
        <dbReference type="ARBA" id="ARBA00022729"/>
    </source>
</evidence>
<keyword evidence="3" id="KW-0574">Periplasm</keyword>
<reference evidence="8" key="1">
    <citation type="submission" date="2016-10" db="EMBL/GenBank/DDBJ databases">
        <title>Sequence of Gallionella enrichment culture.</title>
        <authorList>
            <person name="Poehlein A."/>
            <person name="Muehling M."/>
            <person name="Daniel R."/>
        </authorList>
    </citation>
    <scope>NUCLEOTIDE SEQUENCE</scope>
</reference>
<dbReference type="AlphaFoldDB" id="A0A1J5QIA4"/>
<dbReference type="InterPro" id="IPR023058">
    <property type="entry name" value="PPIase_PpiC_CS"/>
</dbReference>
<dbReference type="EC" id="5.2.1.8" evidence="8"/>